<gene>
    <name evidence="1" type="ordered locus">TTX_1226</name>
</gene>
<evidence type="ECO:0000313" key="1">
    <source>
        <dbReference type="EMBL" id="CCC81864.1"/>
    </source>
</evidence>
<sequence length="112" mass="11999">MWQLVRWWQQAIATVGERKTGTCSYMGYTGEYIESTGMTSLGPGSVERPGTYCASVCTVRGVPLKLTVWGSIGTQMGGQSALFSVELNISAVTVGPFNEAHYGEILTKVGAK</sequence>
<evidence type="ECO:0000313" key="2">
    <source>
        <dbReference type="Proteomes" id="UP000002654"/>
    </source>
</evidence>
<dbReference type="Proteomes" id="UP000002654">
    <property type="component" value="Chromosome"/>
</dbReference>
<dbReference type="KEGG" id="ttn:TTX_1226"/>
<dbReference type="OrthoDB" id="24329at2157"/>
<dbReference type="RefSeq" id="WP_014127119.1">
    <property type="nucleotide sequence ID" value="NC_016070.1"/>
</dbReference>
<protein>
    <submittedName>
        <fullName evidence="1">Uncharacterized protein</fullName>
    </submittedName>
</protein>
<dbReference type="eggNOG" id="arCOG07483">
    <property type="taxonomic scope" value="Archaea"/>
</dbReference>
<dbReference type="GeneID" id="11262109"/>
<accession>G4RJW9</accession>
<dbReference type="PATRIC" id="fig|768679.9.peg.1235"/>
<organism evidence="1 2">
    <name type="scientific">Thermoproteus tenax (strain ATCC 35583 / DSM 2078 / JCM 9277 / NBRC 100435 / Kra 1)</name>
    <dbReference type="NCBI Taxonomy" id="768679"/>
    <lineage>
        <taxon>Archaea</taxon>
        <taxon>Thermoproteota</taxon>
        <taxon>Thermoprotei</taxon>
        <taxon>Thermoproteales</taxon>
        <taxon>Thermoproteaceae</taxon>
        <taxon>Thermoproteus</taxon>
    </lineage>
</organism>
<proteinExistence type="predicted"/>
<reference evidence="1 2" key="1">
    <citation type="journal article" date="2011" name="PLoS ONE">
        <title>The complete genome sequence of Thermoproteus tenax: a physiologically versatile member of the Crenarchaeota.</title>
        <authorList>
            <person name="Siebers B."/>
            <person name="Zaparty M."/>
            <person name="Raddatz G."/>
            <person name="Tjaden B."/>
            <person name="Albers S.V."/>
            <person name="Bell S.D."/>
            <person name="Blombach F."/>
            <person name="Kletzin A."/>
            <person name="Kyrpides N."/>
            <person name="Lanz C."/>
            <person name="Plagens A."/>
            <person name="Rampp M."/>
            <person name="Rosinus A."/>
            <person name="von Jan M."/>
            <person name="Makarova K.S."/>
            <person name="Klenk H.P."/>
            <person name="Schuster S.C."/>
            <person name="Hensel R."/>
        </authorList>
    </citation>
    <scope>NUCLEOTIDE SEQUENCE [LARGE SCALE GENOMIC DNA]</scope>
    <source>
        <strain evidence="2">ATCC 35583 / DSM 2078 / JCM 9277 / NBRC 100435 / Kra 1</strain>
    </source>
</reference>
<dbReference type="AlphaFoldDB" id="G4RJW9"/>
<dbReference type="HOGENOM" id="CLU_2140340_0_0_2"/>
<dbReference type="PaxDb" id="768679-TTX_1226"/>
<name>G4RJW9_THETK</name>
<dbReference type="EMBL" id="FN869859">
    <property type="protein sequence ID" value="CCC81864.1"/>
    <property type="molecule type" value="Genomic_DNA"/>
</dbReference>
<keyword evidence="2" id="KW-1185">Reference proteome</keyword>